<evidence type="ECO:0000256" key="4">
    <source>
        <dbReference type="ARBA" id="ARBA00022692"/>
    </source>
</evidence>
<name>A0A1Q2LFX9_9HELI</name>
<dbReference type="PANTHER" id="PTHR43163:SF6">
    <property type="entry name" value="DIPEPTIDE TRANSPORT SYSTEM PERMEASE PROTEIN DPPB-RELATED"/>
    <property type="match status" value="1"/>
</dbReference>
<keyword evidence="5 7" id="KW-1133">Transmembrane helix</keyword>
<feature type="transmembrane region" description="Helical" evidence="7">
    <location>
        <begin position="102"/>
        <end position="126"/>
    </location>
</feature>
<sequence>MLRYILYRIFMIIPILFLASFIIFYLLRLNSTDPVAQYLINSNLPSTPEVIAEIRHEFGLDKPILEQYLLWLQKAVSLDFGKSYMSDRDVWSDFLYYLPNTLLLALFAFLLTILVSVPFGIIAAYYRDKIPDFLIRFICFIGVCMPNFWFAFLLIMLFSLTLGWLPALGVDGLHSFILPAISIAFMSICVNIRLIRANMLEVSKERHILYAYLRGLKKGHVTIKHVFYNATLPIITALGMHFGELIGGALIIESIFAIPGIGYYSLQGIANHDYPIIQCFVLIMCLVFSLCNLIIDICYAALDPRIRKNMEGSHVL</sequence>
<dbReference type="AlphaFoldDB" id="A0A1Q2LFX9"/>
<dbReference type="InterPro" id="IPR045621">
    <property type="entry name" value="BPD_transp_1_N"/>
</dbReference>
<evidence type="ECO:0000256" key="6">
    <source>
        <dbReference type="ARBA" id="ARBA00023136"/>
    </source>
</evidence>
<evidence type="ECO:0000256" key="5">
    <source>
        <dbReference type="ARBA" id="ARBA00022989"/>
    </source>
</evidence>
<keyword evidence="6 7" id="KW-0472">Membrane</keyword>
<dbReference type="NCBIfam" id="NF007677">
    <property type="entry name" value="PRK10352.1"/>
    <property type="match status" value="1"/>
</dbReference>
<dbReference type="CDD" id="cd06261">
    <property type="entry name" value="TM_PBP2"/>
    <property type="match status" value="1"/>
</dbReference>
<dbReference type="EMBL" id="CP019645">
    <property type="protein sequence ID" value="AQQ59328.1"/>
    <property type="molecule type" value="Genomic_DNA"/>
</dbReference>
<protein>
    <submittedName>
        <fullName evidence="9">Nickel transporter permease NikB</fullName>
    </submittedName>
</protein>
<dbReference type="Gene3D" id="1.10.3720.10">
    <property type="entry name" value="MetI-like"/>
    <property type="match status" value="1"/>
</dbReference>
<dbReference type="InterPro" id="IPR000515">
    <property type="entry name" value="MetI-like"/>
</dbReference>
<keyword evidence="3" id="KW-1003">Cell membrane</keyword>
<organism evidence="9 10">
    <name type="scientific">Helicobacter bilis</name>
    <dbReference type="NCBI Taxonomy" id="37372"/>
    <lineage>
        <taxon>Bacteria</taxon>
        <taxon>Pseudomonadati</taxon>
        <taxon>Campylobacterota</taxon>
        <taxon>Epsilonproteobacteria</taxon>
        <taxon>Campylobacterales</taxon>
        <taxon>Helicobacteraceae</taxon>
        <taxon>Helicobacter</taxon>
    </lineage>
</organism>
<dbReference type="PROSITE" id="PS50928">
    <property type="entry name" value="ABC_TM1"/>
    <property type="match status" value="1"/>
</dbReference>
<evidence type="ECO:0000256" key="1">
    <source>
        <dbReference type="ARBA" id="ARBA00004651"/>
    </source>
</evidence>
<evidence type="ECO:0000313" key="9">
    <source>
        <dbReference type="EMBL" id="AQQ59328.1"/>
    </source>
</evidence>
<gene>
    <name evidence="9" type="ORF">XJ32_03620</name>
</gene>
<evidence type="ECO:0000256" key="2">
    <source>
        <dbReference type="ARBA" id="ARBA00022448"/>
    </source>
</evidence>
<feature type="transmembrane region" description="Helical" evidence="7">
    <location>
        <begin position="245"/>
        <end position="263"/>
    </location>
</feature>
<dbReference type="Pfam" id="PF00528">
    <property type="entry name" value="BPD_transp_1"/>
    <property type="match status" value="1"/>
</dbReference>
<comment type="similarity">
    <text evidence="7">Belongs to the binding-protein-dependent transport system permease family.</text>
</comment>
<reference evidence="9 10" key="1">
    <citation type="submission" date="2017-02" db="EMBL/GenBank/DDBJ databases">
        <title>Whole genome sequencing of Helicobacter bilis strain AAQJH.</title>
        <authorList>
            <person name="Conlan S."/>
            <person name="Thomas P.J."/>
            <person name="Mullikin J."/>
            <person name="Palmore T.N."/>
            <person name="Frank K.M."/>
            <person name="Segre J.A."/>
        </authorList>
    </citation>
    <scope>NUCLEOTIDE SEQUENCE [LARGE SCALE GENOMIC DNA]</scope>
    <source>
        <strain evidence="9 10">AAQJH</strain>
    </source>
</reference>
<feature type="transmembrane region" description="Helical" evidence="7">
    <location>
        <begin position="5"/>
        <end position="27"/>
    </location>
</feature>
<feature type="domain" description="ABC transmembrane type-1" evidence="8">
    <location>
        <begin position="98"/>
        <end position="295"/>
    </location>
</feature>
<dbReference type="Pfam" id="PF19300">
    <property type="entry name" value="BPD_transp_1_N"/>
    <property type="match status" value="1"/>
</dbReference>
<evidence type="ECO:0000256" key="7">
    <source>
        <dbReference type="RuleBase" id="RU363032"/>
    </source>
</evidence>
<feature type="transmembrane region" description="Helical" evidence="7">
    <location>
        <begin position="275"/>
        <end position="302"/>
    </location>
</feature>
<dbReference type="GO" id="GO:0005886">
    <property type="term" value="C:plasma membrane"/>
    <property type="evidence" value="ECO:0007669"/>
    <property type="project" value="UniProtKB-SubCell"/>
</dbReference>
<dbReference type="RefSeq" id="WP_077388382.1">
    <property type="nucleotide sequence ID" value="NZ_CAUWGD010000068.1"/>
</dbReference>
<feature type="transmembrane region" description="Helical" evidence="7">
    <location>
        <begin position="133"/>
        <end position="164"/>
    </location>
</feature>
<dbReference type="KEGG" id="hbl:XJ32_03620"/>
<dbReference type="GO" id="GO:0071916">
    <property type="term" value="F:dipeptide transmembrane transporter activity"/>
    <property type="evidence" value="ECO:0007669"/>
    <property type="project" value="TreeGrafter"/>
</dbReference>
<evidence type="ECO:0000313" key="10">
    <source>
        <dbReference type="Proteomes" id="UP000188298"/>
    </source>
</evidence>
<dbReference type="Proteomes" id="UP000188298">
    <property type="component" value="Chromosome"/>
</dbReference>
<feature type="transmembrane region" description="Helical" evidence="7">
    <location>
        <begin position="176"/>
        <end position="195"/>
    </location>
</feature>
<dbReference type="InterPro" id="IPR035906">
    <property type="entry name" value="MetI-like_sf"/>
</dbReference>
<evidence type="ECO:0000256" key="3">
    <source>
        <dbReference type="ARBA" id="ARBA00022475"/>
    </source>
</evidence>
<keyword evidence="4 7" id="KW-0812">Transmembrane</keyword>
<dbReference type="PANTHER" id="PTHR43163">
    <property type="entry name" value="DIPEPTIDE TRANSPORT SYSTEM PERMEASE PROTEIN DPPB-RELATED"/>
    <property type="match status" value="1"/>
</dbReference>
<keyword evidence="2 7" id="KW-0813">Transport</keyword>
<dbReference type="SUPFAM" id="SSF161098">
    <property type="entry name" value="MetI-like"/>
    <property type="match status" value="1"/>
</dbReference>
<accession>A0A1Q2LFX9</accession>
<evidence type="ECO:0000259" key="8">
    <source>
        <dbReference type="PROSITE" id="PS50928"/>
    </source>
</evidence>
<comment type="subcellular location">
    <subcellularLocation>
        <location evidence="1 7">Cell membrane</location>
        <topology evidence="1 7">Multi-pass membrane protein</topology>
    </subcellularLocation>
</comment>
<proteinExistence type="inferred from homology"/>